<organism evidence="1 2">
    <name type="scientific">Saponaria officinalis</name>
    <name type="common">Common soapwort</name>
    <name type="synonym">Lychnis saponaria</name>
    <dbReference type="NCBI Taxonomy" id="3572"/>
    <lineage>
        <taxon>Eukaryota</taxon>
        <taxon>Viridiplantae</taxon>
        <taxon>Streptophyta</taxon>
        <taxon>Embryophyta</taxon>
        <taxon>Tracheophyta</taxon>
        <taxon>Spermatophyta</taxon>
        <taxon>Magnoliopsida</taxon>
        <taxon>eudicotyledons</taxon>
        <taxon>Gunneridae</taxon>
        <taxon>Pentapetalae</taxon>
        <taxon>Caryophyllales</taxon>
        <taxon>Caryophyllaceae</taxon>
        <taxon>Caryophylleae</taxon>
        <taxon>Saponaria</taxon>
    </lineage>
</organism>
<protein>
    <submittedName>
        <fullName evidence="1">Uncharacterized protein</fullName>
    </submittedName>
</protein>
<dbReference type="Proteomes" id="UP001443914">
    <property type="component" value="Unassembled WGS sequence"/>
</dbReference>
<evidence type="ECO:0000313" key="2">
    <source>
        <dbReference type="Proteomes" id="UP001443914"/>
    </source>
</evidence>
<accession>A0AAW1K4H3</accession>
<name>A0AAW1K4H3_SAPOF</name>
<reference evidence="1" key="1">
    <citation type="submission" date="2024-03" db="EMBL/GenBank/DDBJ databases">
        <title>WGS assembly of Saponaria officinalis var. Norfolk2.</title>
        <authorList>
            <person name="Jenkins J."/>
            <person name="Shu S."/>
            <person name="Grimwood J."/>
            <person name="Barry K."/>
            <person name="Goodstein D."/>
            <person name="Schmutz J."/>
            <person name="Leebens-Mack J."/>
            <person name="Osbourn A."/>
        </authorList>
    </citation>
    <scope>NUCLEOTIDE SEQUENCE [LARGE SCALE GENOMIC DNA]</scope>
    <source>
        <strain evidence="1">JIC</strain>
    </source>
</reference>
<proteinExistence type="predicted"/>
<sequence length="109" mass="12992">MKSERNEHKANQSDRIRWSIRSDQSANPIGSVLRSDRIVFFSHAFSRSRIMETRLLKRQILERNSKPNYGKIPRVDLWKDGLIMNCTNRTLCNSFKHLFFHLFRILTLT</sequence>
<gene>
    <name evidence="1" type="ORF">RND81_06G088400</name>
</gene>
<comment type="caution">
    <text evidence="1">The sequence shown here is derived from an EMBL/GenBank/DDBJ whole genome shotgun (WGS) entry which is preliminary data.</text>
</comment>
<dbReference type="AlphaFoldDB" id="A0AAW1K4H3"/>
<dbReference type="EMBL" id="JBDFQZ010000006">
    <property type="protein sequence ID" value="KAK9714361.1"/>
    <property type="molecule type" value="Genomic_DNA"/>
</dbReference>
<keyword evidence="2" id="KW-1185">Reference proteome</keyword>
<evidence type="ECO:0000313" key="1">
    <source>
        <dbReference type="EMBL" id="KAK9714361.1"/>
    </source>
</evidence>